<name>A8X450_CAEBR</name>
<evidence type="ECO:0000256" key="1">
    <source>
        <dbReference type="ARBA" id="ARBA00022723"/>
    </source>
</evidence>
<dbReference type="InterPro" id="IPR057432">
    <property type="entry name" value="Lin-15A/B-like_dom"/>
</dbReference>
<dbReference type="eggNOG" id="KOG1121">
    <property type="taxonomic scope" value="Eukaryota"/>
</dbReference>
<dbReference type="PANTHER" id="PTHR22716:SF1">
    <property type="entry name" value="ETS CLASS TRANSCRIPTION FACTOR-RELATED"/>
    <property type="match status" value="1"/>
</dbReference>
<dbReference type="PANTHER" id="PTHR22716">
    <property type="entry name" value="ETS CLASS TRANSCRIPTION FACTOR-RELATED-RELATED"/>
    <property type="match status" value="1"/>
</dbReference>
<dbReference type="InterPro" id="IPR012337">
    <property type="entry name" value="RNaseH-like_sf"/>
</dbReference>
<dbReference type="GeneID" id="8587979"/>
<dbReference type="InParanoid" id="A8X450"/>
<feature type="region of interest" description="Disordered" evidence="6">
    <location>
        <begin position="616"/>
        <end position="641"/>
    </location>
</feature>
<dbReference type="InterPro" id="IPR006612">
    <property type="entry name" value="THAP_Znf"/>
</dbReference>
<dbReference type="GO" id="GO:0003677">
    <property type="term" value="F:DNA binding"/>
    <property type="evidence" value="ECO:0007669"/>
    <property type="project" value="UniProtKB-UniRule"/>
</dbReference>
<dbReference type="WormBase" id="CBG07761">
    <property type="protein sequence ID" value="CBP40388"/>
    <property type="gene ID" value="WBGene00029710"/>
</dbReference>
<feature type="region of interest" description="Disordered" evidence="6">
    <location>
        <begin position="1190"/>
        <end position="1258"/>
    </location>
</feature>
<evidence type="ECO:0000313" key="8">
    <source>
        <dbReference type="EMBL" id="CAP27410.2"/>
    </source>
</evidence>
<evidence type="ECO:0000313" key="9">
    <source>
        <dbReference type="Proteomes" id="UP000008549"/>
    </source>
</evidence>
<dbReference type="Pfam" id="PF25375">
    <property type="entry name" value="Lin-15B"/>
    <property type="match status" value="1"/>
</dbReference>
<dbReference type="GO" id="GO:0040027">
    <property type="term" value="P:negative regulation of vulval development"/>
    <property type="evidence" value="ECO:0007669"/>
    <property type="project" value="InterPro"/>
</dbReference>
<dbReference type="GO" id="GO:0046983">
    <property type="term" value="F:protein dimerization activity"/>
    <property type="evidence" value="ECO:0007669"/>
    <property type="project" value="InterPro"/>
</dbReference>
<keyword evidence="9" id="KW-1185">Reference proteome</keyword>
<dbReference type="KEGG" id="cbr:CBG_07761"/>
<dbReference type="PROSITE" id="PS50950">
    <property type="entry name" value="ZF_THAP"/>
    <property type="match status" value="1"/>
</dbReference>
<feature type="compositionally biased region" description="Basic and acidic residues" evidence="6">
    <location>
        <begin position="1203"/>
        <end position="1226"/>
    </location>
</feature>
<dbReference type="InterPro" id="IPR008906">
    <property type="entry name" value="HATC_C_dom"/>
</dbReference>
<evidence type="ECO:0000313" key="10">
    <source>
        <dbReference type="WormBase" id="CBG07761"/>
    </source>
</evidence>
<feature type="compositionally biased region" description="Polar residues" evidence="6">
    <location>
        <begin position="761"/>
        <end position="785"/>
    </location>
</feature>
<evidence type="ECO:0000256" key="2">
    <source>
        <dbReference type="ARBA" id="ARBA00022771"/>
    </source>
</evidence>
<dbReference type="GO" id="GO:0008270">
    <property type="term" value="F:zinc ion binding"/>
    <property type="evidence" value="ECO:0007669"/>
    <property type="project" value="UniProtKB-KW"/>
</dbReference>
<feature type="compositionally biased region" description="Basic residues" evidence="6">
    <location>
        <begin position="1190"/>
        <end position="1202"/>
    </location>
</feature>
<dbReference type="HOGENOM" id="CLU_004462_0_0_1"/>
<evidence type="ECO:0000256" key="3">
    <source>
        <dbReference type="ARBA" id="ARBA00022833"/>
    </source>
</evidence>
<evidence type="ECO:0000256" key="5">
    <source>
        <dbReference type="PROSITE-ProRule" id="PRU00309"/>
    </source>
</evidence>
<evidence type="ECO:0000259" key="7">
    <source>
        <dbReference type="PROSITE" id="PS50950"/>
    </source>
</evidence>
<dbReference type="Pfam" id="PF05699">
    <property type="entry name" value="Dimer_Tnp_hAT"/>
    <property type="match status" value="1"/>
</dbReference>
<keyword evidence="2 5" id="KW-0863">Zinc-finger</keyword>
<reference evidence="8 9" key="1">
    <citation type="journal article" date="2003" name="PLoS Biol.">
        <title>The genome sequence of Caenorhabditis briggsae: a platform for comparative genomics.</title>
        <authorList>
            <person name="Stein L.D."/>
            <person name="Bao Z."/>
            <person name="Blasiar D."/>
            <person name="Blumenthal T."/>
            <person name="Brent M.R."/>
            <person name="Chen N."/>
            <person name="Chinwalla A."/>
            <person name="Clarke L."/>
            <person name="Clee C."/>
            <person name="Coghlan A."/>
            <person name="Coulson A."/>
            <person name="D'Eustachio P."/>
            <person name="Fitch D.H."/>
            <person name="Fulton L.A."/>
            <person name="Fulton R.E."/>
            <person name="Griffiths-Jones S."/>
            <person name="Harris T.W."/>
            <person name="Hillier L.W."/>
            <person name="Kamath R."/>
            <person name="Kuwabara P.E."/>
            <person name="Mardis E.R."/>
            <person name="Marra M.A."/>
            <person name="Miner T.L."/>
            <person name="Minx P."/>
            <person name="Mullikin J.C."/>
            <person name="Plumb R.W."/>
            <person name="Rogers J."/>
            <person name="Schein J.E."/>
            <person name="Sohrmann M."/>
            <person name="Spieth J."/>
            <person name="Stajich J.E."/>
            <person name="Wei C."/>
            <person name="Willey D."/>
            <person name="Wilson R.K."/>
            <person name="Durbin R."/>
            <person name="Waterston R.H."/>
        </authorList>
    </citation>
    <scope>NUCLEOTIDE SEQUENCE [LARGE SCALE GENOMIC DNA]</scope>
    <source>
        <strain evidence="8 9">AF16</strain>
    </source>
</reference>
<keyword evidence="1" id="KW-0479">Metal-binding</keyword>
<dbReference type="GO" id="GO:0005102">
    <property type="term" value="F:signaling receptor binding"/>
    <property type="evidence" value="ECO:0000318"/>
    <property type="project" value="GO_Central"/>
</dbReference>
<dbReference type="RefSeq" id="XP_045093440.1">
    <property type="nucleotide sequence ID" value="XM_045240444.1"/>
</dbReference>
<dbReference type="CTD" id="8587979"/>
<evidence type="ECO:0000256" key="6">
    <source>
        <dbReference type="SAM" id="MobiDB-lite"/>
    </source>
</evidence>
<keyword evidence="4 5" id="KW-0238">DNA-binding</keyword>
<sequence>MDRSASSSCDPGTSSASFEPLIPSKYKYRTVTINGVQRKLAYTDSSQNTRQGEADPKTIELITRFLTSQGLSLECAREPAFMNLVRYLSRDCQIPSLFEMKTFLTKTTESMKQRPIVHFQRGCGPLGLTIDYIGTDQKYLVYSIHWFKEISERQNIVYFRRLSLADIQDSGSLLIPPRESVDSTSFGTVKFSSIVLPNEEAFKLVIDSRVGKRYYICFHYHMTSFVKQLMNIYEFGRGLTQLKELVRFIRERVQFYAIFRKIKVARNMKHDVPVIKNEQSWEETFLFLTNCLAMHDVFYDYADEIGYPNYISNSTFNYLIYFQRLLQQCINICKELSQPGNSISQAIPKIIDLKNYILSSKMGYRFEYTVQELMMSVFHNITHGLSHYMYETASLFDPRYAYGKTFSEEKWLNLEKRVVDEFTRLGENNYNNIYPKNTCDQRSKFIKENFAIFRQMLSLGVDAEEDPFHWWGQRHKAMETLSNVARQYLASPATSVNASTYFGSNGKFDHICESVTFQDLDIYLNNAGVQQRYVGKGAYEKEIAPELAESLRITACRMHQHYETSMKDTLYVPRTKLQDPRLLGQDSANAFESKSSTLSNNKRPVALFPVQLISNPNAQNRSMSPYSNVSTQLKKPTRPLGNQPALSAALFGLKTSNSNRPAGGADHQVSKETKCFSEERKPMDLLEQITSFVEIEKEVKEEIIEEDEMLAESFGESVLPSPSTSATPQLRRVFHRPTHQGPSTSTPALLPIKKLIRVSNPGPNGTTRQVSSKIGTGTASKTASRTPPMKFPVALTGKPSGPLHLPSTSQHCPIEDKPTDIALTKPDTHKSAGLFEVKDEIAEVAEMLDDTEGLGKIYDEALEYSASLNMPKQRHRDIHNSRRCCICTGVEKDEHLKNVTMDNEKLLLILGCVFRKEISMIDAHEFLTRPAKTYVCHFHFKETIDTLYDRLQITCPDDIHKCSADILEKTFRSMRELRAHTTFTQYIKILHDFAERYDHMRRPSKQDLLDYYTTLVEPSSDEPIVEAVEEEIKPKKLRQPRKQVLEIDQHDKTVKVIEKDEFQLPNEKQDTTGNEDIEFPATCRYCSKQYSRLSMIPVPRGTDIRARWVAKLGPEFEKRLQPDENFVCREHFAQEAFGTRGRLSKGSMPMAETEKVEITYKIQGNDFLKLNEEKSGENMTASIDLEKVQKKTKVVKNAKRKTEKPSNSKDDDSSTDESTSRPERNRRAPKRLTSPEPPNEEPAIISKKPRRRQTKNPGMAWEFTGGVIEFSCLNQQPAVYSDHLLSFLVPVSCYFYV</sequence>
<dbReference type="InterPro" id="IPR040129">
    <property type="entry name" value="Lin-15B-like"/>
</dbReference>
<protein>
    <submittedName>
        <fullName evidence="8">Protein CBG07761</fullName>
    </submittedName>
</protein>
<feature type="region of interest" description="Disordered" evidence="6">
    <location>
        <begin position="757"/>
        <end position="789"/>
    </location>
</feature>
<feature type="domain" description="THAP-type" evidence="7">
    <location>
        <begin position="1079"/>
        <end position="1152"/>
    </location>
</feature>
<dbReference type="EMBL" id="HE601041">
    <property type="protein sequence ID" value="CAP27410.2"/>
    <property type="molecule type" value="Genomic_DNA"/>
</dbReference>
<accession>A8X450</accession>
<organism evidence="8 9">
    <name type="scientific">Caenorhabditis briggsae</name>
    <dbReference type="NCBI Taxonomy" id="6238"/>
    <lineage>
        <taxon>Eukaryota</taxon>
        <taxon>Metazoa</taxon>
        <taxon>Ecdysozoa</taxon>
        <taxon>Nematoda</taxon>
        <taxon>Chromadorea</taxon>
        <taxon>Rhabditida</taxon>
        <taxon>Rhabditina</taxon>
        <taxon>Rhabditomorpha</taxon>
        <taxon>Rhabditoidea</taxon>
        <taxon>Rhabditidae</taxon>
        <taxon>Peloderinae</taxon>
        <taxon>Caenorhabditis</taxon>
    </lineage>
</organism>
<dbReference type="SUPFAM" id="SSF53098">
    <property type="entry name" value="Ribonuclease H-like"/>
    <property type="match status" value="1"/>
</dbReference>
<feature type="compositionally biased region" description="Polar residues" evidence="6">
    <location>
        <begin position="616"/>
        <end position="634"/>
    </location>
</feature>
<dbReference type="SMART" id="SM00692">
    <property type="entry name" value="DM3"/>
    <property type="match status" value="1"/>
</dbReference>
<proteinExistence type="predicted"/>
<keyword evidence="3" id="KW-0862">Zinc</keyword>
<evidence type="ECO:0000256" key="4">
    <source>
        <dbReference type="ARBA" id="ARBA00023125"/>
    </source>
</evidence>
<gene>
    <name evidence="8 10" type="ORF">CBG07761</name>
    <name evidence="8" type="ORF">CBG_07761</name>
</gene>
<reference evidence="8 9" key="2">
    <citation type="journal article" date="2011" name="PLoS Genet.">
        <title>Caenorhabditis briggsae recombinant inbred line genotypes reveal inter-strain incompatibility and the evolution of recombination.</title>
        <authorList>
            <person name="Ross J.A."/>
            <person name="Koboldt D.C."/>
            <person name="Staisch J.E."/>
            <person name="Chamberlin H.M."/>
            <person name="Gupta B.P."/>
            <person name="Miller R.D."/>
            <person name="Baird S.E."/>
            <person name="Haag E.S."/>
        </authorList>
    </citation>
    <scope>NUCLEOTIDE SEQUENCE [LARGE SCALE GENOMIC DNA]</scope>
    <source>
        <strain evidence="8 9">AF16</strain>
    </source>
</reference>
<dbReference type="Proteomes" id="UP000008549">
    <property type="component" value="Unassembled WGS sequence"/>
</dbReference>